<proteinExistence type="predicted"/>
<dbReference type="EMBL" id="JAFREL020000002">
    <property type="protein sequence ID" value="MEO1771126.1"/>
    <property type="molecule type" value="Genomic_DNA"/>
</dbReference>
<sequence>MKKKKSVLPVLLGSFLIIASACIFAIRVLSEPTTTVSPAFADDANRHLSERGQDMTLMLQTDPQWAATPYGSGSDRNDLATNGCAITSLAMVLSYYQKRVVTPTEILSWSQDRYYVSGQGTAWSIFSDFAANFQLSYEELGLDAGRIQQRLQQNQPVIISVNPGEFTGVGHIMVIKKDAASDQIIVFDPNDTPEKHHYQNSYELDYILSQSANAWAFAPL</sequence>
<dbReference type="PROSITE" id="PS51257">
    <property type="entry name" value="PROKAR_LIPOPROTEIN"/>
    <property type="match status" value="1"/>
</dbReference>
<keyword evidence="3" id="KW-1185">Reference proteome</keyword>
<dbReference type="InterPro" id="IPR039564">
    <property type="entry name" value="Peptidase_C39-like"/>
</dbReference>
<dbReference type="Proteomes" id="UP000664357">
    <property type="component" value="Unassembled WGS sequence"/>
</dbReference>
<evidence type="ECO:0000313" key="3">
    <source>
        <dbReference type="Proteomes" id="UP000664357"/>
    </source>
</evidence>
<accession>A0ABV0ER83</accession>
<dbReference type="Gene3D" id="3.90.70.10">
    <property type="entry name" value="Cysteine proteinases"/>
    <property type="match status" value="1"/>
</dbReference>
<name>A0ABV0ER83_9ENTE</name>
<evidence type="ECO:0000313" key="2">
    <source>
        <dbReference type="EMBL" id="MEO1771126.1"/>
    </source>
</evidence>
<gene>
    <name evidence="2" type="ORF">JZO67_003101</name>
</gene>
<reference evidence="2 3" key="1">
    <citation type="submission" date="2024-02" db="EMBL/GenBank/DDBJ databases">
        <title>The Genome Sequence of Enterococcus sp. DIV0159.</title>
        <authorList>
            <person name="Earl A."/>
            <person name="Manson A."/>
            <person name="Gilmore M."/>
            <person name="Sanders J."/>
            <person name="Shea T."/>
            <person name="Howe W."/>
            <person name="Livny J."/>
            <person name="Cuomo C."/>
            <person name="Neafsey D."/>
            <person name="Birren B."/>
        </authorList>
    </citation>
    <scope>NUCLEOTIDE SEQUENCE [LARGE SCALE GENOMIC DNA]</scope>
    <source>
        <strain evidence="2 3">665A</strain>
    </source>
</reference>
<dbReference type="RefSeq" id="WP_207702253.1">
    <property type="nucleotide sequence ID" value="NZ_JAFREL020000002.1"/>
</dbReference>
<protein>
    <recommendedName>
        <fullName evidence="1">Peptidase C39-like domain-containing protein</fullName>
    </recommendedName>
</protein>
<evidence type="ECO:0000259" key="1">
    <source>
        <dbReference type="Pfam" id="PF13529"/>
    </source>
</evidence>
<comment type="caution">
    <text evidence="2">The sequence shown here is derived from an EMBL/GenBank/DDBJ whole genome shotgun (WGS) entry which is preliminary data.</text>
</comment>
<feature type="domain" description="Peptidase C39-like" evidence="1">
    <location>
        <begin position="75"/>
        <end position="190"/>
    </location>
</feature>
<organism evidence="2 3">
    <name type="scientific">Candidatus Enterococcus ferrettii</name>
    <dbReference type="NCBI Taxonomy" id="2815324"/>
    <lineage>
        <taxon>Bacteria</taxon>
        <taxon>Bacillati</taxon>
        <taxon>Bacillota</taxon>
        <taxon>Bacilli</taxon>
        <taxon>Lactobacillales</taxon>
        <taxon>Enterococcaceae</taxon>
        <taxon>Enterococcus</taxon>
    </lineage>
</organism>
<dbReference type="Pfam" id="PF13529">
    <property type="entry name" value="Peptidase_C39_2"/>
    <property type="match status" value="1"/>
</dbReference>